<proteinExistence type="predicted"/>
<dbReference type="AlphaFoldDB" id="A0A8X8AKX6"/>
<evidence type="ECO:0000313" key="1">
    <source>
        <dbReference type="EMBL" id="KAG6782935.1"/>
    </source>
</evidence>
<protein>
    <submittedName>
        <fullName evidence="1">Uncharacterized protein</fullName>
    </submittedName>
</protein>
<keyword evidence="2" id="KW-1185">Reference proteome</keyword>
<sequence length="74" mass="8406">MAEDVTKDPIPIDMIEEGTKNHIPEDMYFSLNLGYWNENTGVNNALAPNEDTLRRLTDCDFEVDNQVIVNGVIH</sequence>
<organism evidence="1 2">
    <name type="scientific">Populus tomentosa</name>
    <name type="common">Chinese white poplar</name>
    <dbReference type="NCBI Taxonomy" id="118781"/>
    <lineage>
        <taxon>Eukaryota</taxon>
        <taxon>Viridiplantae</taxon>
        <taxon>Streptophyta</taxon>
        <taxon>Embryophyta</taxon>
        <taxon>Tracheophyta</taxon>
        <taxon>Spermatophyta</taxon>
        <taxon>Magnoliopsida</taxon>
        <taxon>eudicotyledons</taxon>
        <taxon>Gunneridae</taxon>
        <taxon>Pentapetalae</taxon>
        <taxon>rosids</taxon>
        <taxon>fabids</taxon>
        <taxon>Malpighiales</taxon>
        <taxon>Salicaceae</taxon>
        <taxon>Saliceae</taxon>
        <taxon>Populus</taxon>
    </lineage>
</organism>
<accession>A0A8X8AKX6</accession>
<dbReference type="EMBL" id="JAAWWB010000005">
    <property type="protein sequence ID" value="KAG6782935.1"/>
    <property type="molecule type" value="Genomic_DNA"/>
</dbReference>
<gene>
    <name evidence="1" type="ORF">POTOM_012362</name>
</gene>
<comment type="caution">
    <text evidence="1">The sequence shown here is derived from an EMBL/GenBank/DDBJ whole genome shotgun (WGS) entry which is preliminary data.</text>
</comment>
<evidence type="ECO:0000313" key="2">
    <source>
        <dbReference type="Proteomes" id="UP000886885"/>
    </source>
</evidence>
<dbReference type="Proteomes" id="UP000886885">
    <property type="component" value="Chromosome 3A"/>
</dbReference>
<reference evidence="1" key="1">
    <citation type="journal article" date="2020" name="bioRxiv">
        <title>Hybrid origin of Populus tomentosa Carr. identified through genome sequencing and phylogenomic analysis.</title>
        <authorList>
            <person name="An X."/>
            <person name="Gao K."/>
            <person name="Chen Z."/>
            <person name="Li J."/>
            <person name="Yang X."/>
            <person name="Yang X."/>
            <person name="Zhou J."/>
            <person name="Guo T."/>
            <person name="Zhao T."/>
            <person name="Huang S."/>
            <person name="Miao D."/>
            <person name="Khan W.U."/>
            <person name="Rao P."/>
            <person name="Ye M."/>
            <person name="Lei B."/>
            <person name="Liao W."/>
            <person name="Wang J."/>
            <person name="Ji L."/>
            <person name="Li Y."/>
            <person name="Guo B."/>
            <person name="Mustafa N.S."/>
            <person name="Li S."/>
            <person name="Yun Q."/>
            <person name="Keller S.R."/>
            <person name="Mao J."/>
            <person name="Zhang R."/>
            <person name="Strauss S.H."/>
        </authorList>
    </citation>
    <scope>NUCLEOTIDE SEQUENCE</scope>
    <source>
        <strain evidence="1">GM15</strain>
        <tissue evidence="1">Leaf</tissue>
    </source>
</reference>
<name>A0A8X8AKX6_POPTO</name>